<keyword evidence="2" id="KW-1185">Reference proteome</keyword>
<proteinExistence type="predicted"/>
<gene>
    <name evidence="1" type="ORF">CLOSTMETH_00439</name>
</gene>
<comment type="caution">
    <text evidence="1">The sequence shown here is derived from an EMBL/GenBank/DDBJ whole genome shotgun (WGS) entry which is preliminary data.</text>
</comment>
<dbReference type="HOGENOM" id="CLU_1388150_0_0_9"/>
<dbReference type="STRING" id="537013.CLOSTMETH_00439"/>
<reference evidence="1 2" key="1">
    <citation type="submission" date="2009-01" db="EMBL/GenBank/DDBJ databases">
        <authorList>
            <person name="Fulton L."/>
            <person name="Clifton S."/>
            <person name="Fulton B."/>
            <person name="Xu J."/>
            <person name="Minx P."/>
            <person name="Pepin K.H."/>
            <person name="Johnson M."/>
            <person name="Bhonagiri V."/>
            <person name="Nash W.E."/>
            <person name="Mardis E.R."/>
            <person name="Wilson R.K."/>
        </authorList>
    </citation>
    <scope>NUCLEOTIDE SEQUENCE [LARGE SCALE GENOMIC DNA]</scope>
    <source>
        <strain evidence="1 2">DSM 5476</strain>
    </source>
</reference>
<accession>C0E9E1</accession>
<name>C0E9E1_9FIRM</name>
<dbReference type="EMBL" id="ACEC01000020">
    <property type="protein sequence ID" value="EEG31851.1"/>
    <property type="molecule type" value="Genomic_DNA"/>
</dbReference>
<organism evidence="1 2">
    <name type="scientific">[Clostridium] methylpentosum DSM 5476</name>
    <dbReference type="NCBI Taxonomy" id="537013"/>
    <lineage>
        <taxon>Bacteria</taxon>
        <taxon>Bacillati</taxon>
        <taxon>Bacillota</taxon>
        <taxon>Clostridia</taxon>
        <taxon>Eubacteriales</taxon>
        <taxon>Oscillospiraceae</taxon>
        <taxon>Oscillospiraceae incertae sedis</taxon>
    </lineage>
</organism>
<reference evidence="1 2" key="2">
    <citation type="submission" date="2009-02" db="EMBL/GenBank/DDBJ databases">
        <title>Draft genome sequence of Clostridium methylpentosum (DSM 5476).</title>
        <authorList>
            <person name="Sudarsanam P."/>
            <person name="Ley R."/>
            <person name="Guruge J."/>
            <person name="Turnbaugh P.J."/>
            <person name="Mahowald M."/>
            <person name="Liep D."/>
            <person name="Gordon J."/>
        </authorList>
    </citation>
    <scope>NUCLEOTIDE SEQUENCE [LARGE SCALE GENOMIC DNA]</scope>
    <source>
        <strain evidence="1 2">DSM 5476</strain>
    </source>
</reference>
<protein>
    <submittedName>
        <fullName evidence="1">Uncharacterized protein</fullName>
    </submittedName>
</protein>
<evidence type="ECO:0000313" key="1">
    <source>
        <dbReference type="EMBL" id="EEG31851.1"/>
    </source>
</evidence>
<sequence>MLDFTGIKSPWDLHEYFKTVFRLPDQYGRNTVLKLKPKLEKMEKLSPKDTIPLHLIPNITLIRMTTKINWETPRYGIPNFEKPHINYWPDEYPDGAPEFKAFGDMIMKYGFNTEEDNRFKTISEFKECILRGGEPVFIWNGIAYGVCFSDIGYCIAHTDGSCEKICSTSDAVLEYMVESDRLRDVITQVAVISRSL</sequence>
<dbReference type="Proteomes" id="UP000003340">
    <property type="component" value="Unassembled WGS sequence"/>
</dbReference>
<dbReference type="AlphaFoldDB" id="C0E9E1"/>
<evidence type="ECO:0000313" key="2">
    <source>
        <dbReference type="Proteomes" id="UP000003340"/>
    </source>
</evidence>